<dbReference type="EMBL" id="GGFM01010043">
    <property type="protein sequence ID" value="MBW30794.1"/>
    <property type="molecule type" value="Transcribed_RNA"/>
</dbReference>
<dbReference type="AlphaFoldDB" id="A0A2M3ZQH2"/>
<protein>
    <submittedName>
        <fullName evidence="1">Putative secreted peptide</fullName>
    </submittedName>
</protein>
<name>A0A2M3ZQH2_9DIPT</name>
<proteinExistence type="predicted"/>
<accession>A0A2M3ZQH2</accession>
<reference evidence="1" key="1">
    <citation type="submission" date="2018-01" db="EMBL/GenBank/DDBJ databases">
        <title>An insight into the sialome of Amazonian anophelines.</title>
        <authorList>
            <person name="Ribeiro J.M."/>
            <person name="Scarpassa V."/>
            <person name="Calvo E."/>
        </authorList>
    </citation>
    <scope>NUCLEOTIDE SEQUENCE</scope>
    <source>
        <tissue evidence="1">Salivary glands</tissue>
    </source>
</reference>
<organism evidence="1">
    <name type="scientific">Anopheles braziliensis</name>
    <dbReference type="NCBI Taxonomy" id="58242"/>
    <lineage>
        <taxon>Eukaryota</taxon>
        <taxon>Metazoa</taxon>
        <taxon>Ecdysozoa</taxon>
        <taxon>Arthropoda</taxon>
        <taxon>Hexapoda</taxon>
        <taxon>Insecta</taxon>
        <taxon>Pterygota</taxon>
        <taxon>Neoptera</taxon>
        <taxon>Endopterygota</taxon>
        <taxon>Diptera</taxon>
        <taxon>Nematocera</taxon>
        <taxon>Culicoidea</taxon>
        <taxon>Culicidae</taxon>
        <taxon>Anophelinae</taxon>
        <taxon>Anopheles</taxon>
    </lineage>
</organism>
<sequence length="76" mass="8486">MLLLIDATVRINFLLDLAAPAEPCYSRWFTYRHGPPYSVLRARATCRSSSSSGGCCLSTYALDDFFHTCWAAPGRH</sequence>
<evidence type="ECO:0000313" key="1">
    <source>
        <dbReference type="EMBL" id="MBW30794.1"/>
    </source>
</evidence>